<evidence type="ECO:0000313" key="6">
    <source>
        <dbReference type="EMBL" id="ORY42404.1"/>
    </source>
</evidence>
<feature type="compositionally biased region" description="Polar residues" evidence="3">
    <location>
        <begin position="167"/>
        <end position="181"/>
    </location>
</feature>
<dbReference type="OrthoDB" id="5971719at2759"/>
<dbReference type="InterPro" id="IPR029006">
    <property type="entry name" value="ADF-H/Gelsolin-like_dom_sf"/>
</dbReference>
<proteinExistence type="predicted"/>
<feature type="domain" description="ADF-H" evidence="5">
    <location>
        <begin position="3"/>
        <end position="130"/>
    </location>
</feature>
<protein>
    <recommendedName>
        <fullName evidence="8">Actin depolymerizing protein</fullName>
    </recommendedName>
</protein>
<dbReference type="GO" id="GO:0030833">
    <property type="term" value="P:regulation of actin filament polymerization"/>
    <property type="evidence" value="ECO:0007669"/>
    <property type="project" value="TreeGrafter"/>
</dbReference>
<evidence type="ECO:0000259" key="4">
    <source>
        <dbReference type="PROSITE" id="PS50002"/>
    </source>
</evidence>
<dbReference type="Gene3D" id="3.40.20.10">
    <property type="entry name" value="Severin"/>
    <property type="match status" value="1"/>
</dbReference>
<dbReference type="GO" id="GO:0051015">
    <property type="term" value="F:actin filament binding"/>
    <property type="evidence" value="ECO:0007669"/>
    <property type="project" value="TreeGrafter"/>
</dbReference>
<dbReference type="Pfam" id="PF00018">
    <property type="entry name" value="SH3_1"/>
    <property type="match status" value="1"/>
</dbReference>
<dbReference type="Pfam" id="PF00241">
    <property type="entry name" value="Cofilin_ADF"/>
    <property type="match status" value="1"/>
</dbReference>
<keyword evidence="7" id="KW-1185">Reference proteome</keyword>
<feature type="compositionally biased region" description="Low complexity" evidence="3">
    <location>
        <begin position="308"/>
        <end position="325"/>
    </location>
</feature>
<feature type="compositionally biased region" description="Low complexity" evidence="3">
    <location>
        <begin position="220"/>
        <end position="254"/>
    </location>
</feature>
<feature type="region of interest" description="Disordered" evidence="3">
    <location>
        <begin position="436"/>
        <end position="768"/>
    </location>
</feature>
<evidence type="ECO:0000256" key="3">
    <source>
        <dbReference type="SAM" id="MobiDB-lite"/>
    </source>
</evidence>
<feature type="region of interest" description="Disordered" evidence="3">
    <location>
        <begin position="146"/>
        <end position="365"/>
    </location>
</feature>
<dbReference type="InterPro" id="IPR002108">
    <property type="entry name" value="ADF-H"/>
</dbReference>
<feature type="compositionally biased region" description="Low complexity" evidence="3">
    <location>
        <begin position="261"/>
        <end position="297"/>
    </location>
</feature>
<dbReference type="PRINTS" id="PR00452">
    <property type="entry name" value="SH3DOMAIN"/>
</dbReference>
<accession>A0A1Y2C697</accession>
<dbReference type="PROSITE" id="PS50002">
    <property type="entry name" value="SH3"/>
    <property type="match status" value="2"/>
</dbReference>
<dbReference type="CDD" id="cd11961">
    <property type="entry name" value="SH3_Abp1_fungi_C2"/>
    <property type="match status" value="1"/>
</dbReference>
<feature type="compositionally biased region" description="Polar residues" evidence="3">
    <location>
        <begin position="331"/>
        <end position="350"/>
    </location>
</feature>
<feature type="domain" description="SH3" evidence="4">
    <location>
        <begin position="851"/>
        <end position="909"/>
    </location>
</feature>
<dbReference type="STRING" id="1754190.A0A1Y2C697"/>
<gene>
    <name evidence="6" type="ORF">LY90DRAFT_385310</name>
</gene>
<reference evidence="6 7" key="1">
    <citation type="submission" date="2016-08" db="EMBL/GenBank/DDBJ databases">
        <title>A Parts List for Fungal Cellulosomes Revealed by Comparative Genomics.</title>
        <authorList>
            <consortium name="DOE Joint Genome Institute"/>
            <person name="Haitjema C.H."/>
            <person name="Gilmore S.P."/>
            <person name="Henske J.K."/>
            <person name="Solomon K.V."/>
            <person name="De Groot R."/>
            <person name="Kuo A."/>
            <person name="Mondo S.J."/>
            <person name="Salamov A.A."/>
            <person name="Labutti K."/>
            <person name="Zhao Z."/>
            <person name="Chiniquy J."/>
            <person name="Barry K."/>
            <person name="Brewer H.M."/>
            <person name="Purvine S.O."/>
            <person name="Wright A.T."/>
            <person name="Boxma B."/>
            <person name="Van Alen T."/>
            <person name="Hackstein J.H."/>
            <person name="Baker S.E."/>
            <person name="Grigoriev I.V."/>
            <person name="O'Malley M.A."/>
        </authorList>
    </citation>
    <scope>NUCLEOTIDE SEQUENCE [LARGE SCALE GENOMIC DNA]</scope>
    <source>
        <strain evidence="6 7">G1</strain>
    </source>
</reference>
<evidence type="ECO:0000313" key="7">
    <source>
        <dbReference type="Proteomes" id="UP000193920"/>
    </source>
</evidence>
<feature type="compositionally biased region" description="Low complexity" evidence="3">
    <location>
        <begin position="193"/>
        <end position="208"/>
    </location>
</feature>
<dbReference type="CDD" id="cd11819">
    <property type="entry name" value="SH3_Cortactin_like"/>
    <property type="match status" value="1"/>
</dbReference>
<feature type="compositionally biased region" description="Low complexity" evidence="3">
    <location>
        <begin position="674"/>
        <end position="683"/>
    </location>
</feature>
<evidence type="ECO:0000259" key="5">
    <source>
        <dbReference type="PROSITE" id="PS51263"/>
    </source>
</evidence>
<dbReference type="SMART" id="SM00102">
    <property type="entry name" value="ADF"/>
    <property type="match status" value="1"/>
</dbReference>
<evidence type="ECO:0008006" key="8">
    <source>
        <dbReference type="Google" id="ProtNLM"/>
    </source>
</evidence>
<sequence>MSLLYTHSRELTSSLNELKEPSSSTDWILFGYDGDDITLINSGSNGLEEIKDEFDEESVQYALLKIFDETSKMLRFIYIAWCGEYAPPFQKANFSQHSQVLESFFKGYHVRINARCYEDVEPENIISKVQNSSFINFSTKVAPTPVKKPVFNLPNKPANSELRKLPTPSQLSQMKPTQSFQLGAKKPEVTQIPTPSVSPSPTKTTSAPAPAPAPRPNPLSPKANPLAPRANPLAPRTNPLAPRANPLAPRANPLSPKNKFASISKPAAPAPAPVVSKPAVSASSPKSTATSTTTSVPAPKPTPSIGYNPLNPRRNPLAPGRRNPLAPSRPNPLNQNAPLTEPTPSSQSEKVTIKPVTPVGPPRVSVKTNAFEGIKLELESEPVVENEGIDTTSRDSVANVRKMFEKKPEKKINKVMLKSQLFSEGNKEYATKARVREERLRREQEDNALVEREKLANKQRELQDEIAETRKANSPEPTPFRSNPLNSPKSNPLNTNKFSLSPKINPLNVNKTSPVSPKINPLNANKTSPVSPKINPLNANKFSLSPKINPLNANKTNPVSPKINPLNANKTSPVSPKINPLNANKTNPVSPKINPLNVNKTNPVSPKINPLNPKRANPLNPTNSAPALPPRDTAPALPSRENPLAPKSNPLNPKRANPLNPTNSAPALPPRDTAPALPARNNPLAPPPLPQRVINSGSEEKEERERKEREERERKEREEKERKEREEKERKEREERERKEREEREKKEREERERKEREEQEKLNARTRAASTGNGDYAIVAYDYEPQEENEIALVEGEIVKNIIQLDEGWWQGQNSKGEVGLFPANFVELQASAPVSAPVTNPVSAPAPVQKSSSAIALYDYDAQEDNEISFKEGDIITNLNFVTDDWWEGVVDGKCGLFPGNYVQVNQ</sequence>
<dbReference type="GO" id="GO:0030864">
    <property type="term" value="C:cortical actin cytoskeleton"/>
    <property type="evidence" value="ECO:0007669"/>
    <property type="project" value="TreeGrafter"/>
</dbReference>
<feature type="compositionally biased region" description="Pro residues" evidence="3">
    <location>
        <begin position="209"/>
        <end position="219"/>
    </location>
</feature>
<dbReference type="InterPro" id="IPR035718">
    <property type="entry name" value="Abp1_fungi_SH3_C2"/>
</dbReference>
<dbReference type="SUPFAM" id="SSF50044">
    <property type="entry name" value="SH3-domain"/>
    <property type="match status" value="2"/>
</dbReference>
<feature type="domain" description="SH3" evidence="4">
    <location>
        <begin position="773"/>
        <end position="833"/>
    </location>
</feature>
<dbReference type="Gene3D" id="2.30.30.40">
    <property type="entry name" value="SH3 Domains"/>
    <property type="match status" value="2"/>
</dbReference>
<dbReference type="InterPro" id="IPR036028">
    <property type="entry name" value="SH3-like_dom_sf"/>
</dbReference>
<organism evidence="6 7">
    <name type="scientific">Neocallimastix californiae</name>
    <dbReference type="NCBI Taxonomy" id="1754190"/>
    <lineage>
        <taxon>Eukaryota</taxon>
        <taxon>Fungi</taxon>
        <taxon>Fungi incertae sedis</taxon>
        <taxon>Chytridiomycota</taxon>
        <taxon>Chytridiomycota incertae sedis</taxon>
        <taxon>Neocallimastigomycetes</taxon>
        <taxon>Neocallimastigales</taxon>
        <taxon>Neocallimastigaceae</taxon>
        <taxon>Neocallimastix</taxon>
    </lineage>
</organism>
<dbReference type="SUPFAM" id="SSF55753">
    <property type="entry name" value="Actin depolymerizing proteins"/>
    <property type="match status" value="1"/>
</dbReference>
<dbReference type="Pfam" id="PF14604">
    <property type="entry name" value="SH3_9"/>
    <property type="match status" value="1"/>
</dbReference>
<feature type="compositionally biased region" description="Basic and acidic residues" evidence="3">
    <location>
        <begin position="698"/>
        <end position="764"/>
    </location>
</feature>
<name>A0A1Y2C697_9FUNG</name>
<evidence type="ECO:0000256" key="1">
    <source>
        <dbReference type="ARBA" id="ARBA00022443"/>
    </source>
</evidence>
<dbReference type="GO" id="GO:0005884">
    <property type="term" value="C:actin filament"/>
    <property type="evidence" value="ECO:0007669"/>
    <property type="project" value="TreeGrafter"/>
</dbReference>
<dbReference type="Proteomes" id="UP000193920">
    <property type="component" value="Unassembled WGS sequence"/>
</dbReference>
<dbReference type="GO" id="GO:0030427">
    <property type="term" value="C:site of polarized growth"/>
    <property type="evidence" value="ECO:0007669"/>
    <property type="project" value="TreeGrafter"/>
</dbReference>
<keyword evidence="1 2" id="KW-0728">SH3 domain</keyword>
<feature type="compositionally biased region" description="Basic and acidic residues" evidence="3">
    <location>
        <begin position="436"/>
        <end position="473"/>
    </location>
</feature>
<dbReference type="FunFam" id="2.30.30.40:FF:000072">
    <property type="entry name" value="Unconventional Myosin IB"/>
    <property type="match status" value="1"/>
</dbReference>
<dbReference type="AlphaFoldDB" id="A0A1Y2C697"/>
<dbReference type="SMART" id="SM00326">
    <property type="entry name" value="SH3"/>
    <property type="match status" value="2"/>
</dbReference>
<dbReference type="PROSITE" id="PS51263">
    <property type="entry name" value="ADF_H"/>
    <property type="match status" value="1"/>
</dbReference>
<dbReference type="InterPro" id="IPR001452">
    <property type="entry name" value="SH3_domain"/>
</dbReference>
<dbReference type="EMBL" id="MCOG01000120">
    <property type="protein sequence ID" value="ORY42404.1"/>
    <property type="molecule type" value="Genomic_DNA"/>
</dbReference>
<dbReference type="PANTHER" id="PTHR10829:SF25">
    <property type="entry name" value="DREBRIN-LIKE PROTEIN"/>
    <property type="match status" value="1"/>
</dbReference>
<feature type="compositionally biased region" description="Low complexity" evidence="3">
    <location>
        <begin position="482"/>
        <end position="497"/>
    </location>
</feature>
<dbReference type="PRINTS" id="PR00499">
    <property type="entry name" value="P67PHOX"/>
</dbReference>
<dbReference type="PANTHER" id="PTHR10829">
    <property type="entry name" value="CORTACTIN AND DREBRIN"/>
    <property type="match status" value="1"/>
</dbReference>
<evidence type="ECO:0000256" key="2">
    <source>
        <dbReference type="PROSITE-ProRule" id="PRU00192"/>
    </source>
</evidence>
<comment type="caution">
    <text evidence="6">The sequence shown here is derived from an EMBL/GenBank/DDBJ whole genome shotgun (WGS) entry which is preliminary data.</text>
</comment>